<dbReference type="RefSeq" id="WP_163676275.1">
    <property type="nucleotide sequence ID" value="NZ_JAAIYP010000032.1"/>
</dbReference>
<accession>A0A7C9QTA9</accession>
<organism evidence="1 2">
    <name type="scientific">Magnetospirillum aberrantis SpK</name>
    <dbReference type="NCBI Taxonomy" id="908842"/>
    <lineage>
        <taxon>Bacteria</taxon>
        <taxon>Pseudomonadati</taxon>
        <taxon>Pseudomonadota</taxon>
        <taxon>Alphaproteobacteria</taxon>
        <taxon>Rhodospirillales</taxon>
        <taxon>Rhodospirillaceae</taxon>
        <taxon>Magnetospirillum</taxon>
    </lineage>
</organism>
<evidence type="ECO:0008006" key="3">
    <source>
        <dbReference type="Google" id="ProtNLM"/>
    </source>
</evidence>
<protein>
    <recommendedName>
        <fullName evidence="3">ThuA domain-containing protein</fullName>
    </recommendedName>
</protein>
<evidence type="ECO:0000313" key="1">
    <source>
        <dbReference type="EMBL" id="NFV79599.1"/>
    </source>
</evidence>
<name>A0A7C9QTA9_9PROT</name>
<evidence type="ECO:0000313" key="2">
    <source>
        <dbReference type="Proteomes" id="UP000480684"/>
    </source>
</evidence>
<dbReference type="Proteomes" id="UP000480684">
    <property type="component" value="Unassembled WGS sequence"/>
</dbReference>
<dbReference type="EMBL" id="JAAIYP010000032">
    <property type="protein sequence ID" value="NFV79599.1"/>
    <property type="molecule type" value="Genomic_DNA"/>
</dbReference>
<keyword evidence="2" id="KW-1185">Reference proteome</keyword>
<sequence length="199" mass="21521">MRKCLFLRCQRDHAPAAFRSPSCGGRVDSVGQYELGRTDLDTYDAILVSMLADQHSLIDQTPRLEAFLDRGGTLVLNGHMAYPPVAGLRPFVPQTGRGTEALTIHRLADHPVFDGVDGADLTYRRGVAGFYGRGHNPAPDGAIALNGIGPDRDPLDWVWQRPAGGTVFMHGGLDVWAYAADPTSAARMAPQLVDWLTAA</sequence>
<proteinExistence type="predicted"/>
<dbReference type="SUPFAM" id="SSF52317">
    <property type="entry name" value="Class I glutamine amidotransferase-like"/>
    <property type="match status" value="1"/>
</dbReference>
<gene>
    <name evidence="1" type="ORF">G4223_05700</name>
</gene>
<comment type="caution">
    <text evidence="1">The sequence shown here is derived from an EMBL/GenBank/DDBJ whole genome shotgun (WGS) entry which is preliminary data.</text>
</comment>
<dbReference type="AlphaFoldDB" id="A0A7C9QTA9"/>
<reference evidence="1 2" key="1">
    <citation type="submission" date="2020-02" db="EMBL/GenBank/DDBJ databases">
        <authorList>
            <person name="Dziuba M."/>
            <person name="Kuznetsov B."/>
            <person name="Mardanov A."/>
            <person name="Ravin N."/>
            <person name="Grouzdev D."/>
        </authorList>
    </citation>
    <scope>NUCLEOTIDE SEQUENCE [LARGE SCALE GENOMIC DNA]</scope>
    <source>
        <strain evidence="1 2">SpK</strain>
    </source>
</reference>
<dbReference type="InterPro" id="IPR029062">
    <property type="entry name" value="Class_I_gatase-like"/>
</dbReference>